<reference evidence="2" key="1">
    <citation type="journal article" date="2023" name="Mol. Phylogenet. Evol.">
        <title>Genome-scale phylogeny and comparative genomics of the fungal order Sordariales.</title>
        <authorList>
            <person name="Hensen N."/>
            <person name="Bonometti L."/>
            <person name="Westerberg I."/>
            <person name="Brannstrom I.O."/>
            <person name="Guillou S."/>
            <person name="Cros-Aarteil S."/>
            <person name="Calhoun S."/>
            <person name="Haridas S."/>
            <person name="Kuo A."/>
            <person name="Mondo S."/>
            <person name="Pangilinan J."/>
            <person name="Riley R."/>
            <person name="LaButti K."/>
            <person name="Andreopoulos B."/>
            <person name="Lipzen A."/>
            <person name="Chen C."/>
            <person name="Yan M."/>
            <person name="Daum C."/>
            <person name="Ng V."/>
            <person name="Clum A."/>
            <person name="Steindorff A."/>
            <person name="Ohm R.A."/>
            <person name="Martin F."/>
            <person name="Silar P."/>
            <person name="Natvig D.O."/>
            <person name="Lalanne C."/>
            <person name="Gautier V."/>
            <person name="Ament-Velasquez S.L."/>
            <person name="Kruys A."/>
            <person name="Hutchinson M.I."/>
            <person name="Powell A.J."/>
            <person name="Barry K."/>
            <person name="Miller A.N."/>
            <person name="Grigoriev I.V."/>
            <person name="Debuchy R."/>
            <person name="Gladieux P."/>
            <person name="Hiltunen Thoren M."/>
            <person name="Johannesson H."/>
        </authorList>
    </citation>
    <scope>NUCLEOTIDE SEQUENCE</scope>
    <source>
        <strain evidence="2">CBS 532.94</strain>
    </source>
</reference>
<gene>
    <name evidence="2" type="ORF">C8A03DRAFT_39580</name>
</gene>
<organism evidence="2 3">
    <name type="scientific">Achaetomium macrosporum</name>
    <dbReference type="NCBI Taxonomy" id="79813"/>
    <lineage>
        <taxon>Eukaryota</taxon>
        <taxon>Fungi</taxon>
        <taxon>Dikarya</taxon>
        <taxon>Ascomycota</taxon>
        <taxon>Pezizomycotina</taxon>
        <taxon>Sordariomycetes</taxon>
        <taxon>Sordariomycetidae</taxon>
        <taxon>Sordariales</taxon>
        <taxon>Chaetomiaceae</taxon>
        <taxon>Achaetomium</taxon>
    </lineage>
</organism>
<dbReference type="InterPro" id="IPR011611">
    <property type="entry name" value="PfkB_dom"/>
</dbReference>
<name>A0AAN7H8U4_9PEZI</name>
<evidence type="ECO:0000313" key="3">
    <source>
        <dbReference type="Proteomes" id="UP001303760"/>
    </source>
</evidence>
<dbReference type="PANTHER" id="PTHR47098:SF1">
    <property type="entry name" value="PFKB FAMILY CARBOHYDRATE KINASE SUPERFAMILY (AFU_ORTHOLOGUE AFUA_4G09500)"/>
    <property type="match status" value="1"/>
</dbReference>
<dbReference type="SUPFAM" id="SSF53613">
    <property type="entry name" value="Ribokinase-like"/>
    <property type="match status" value="1"/>
</dbReference>
<evidence type="ECO:0000313" key="2">
    <source>
        <dbReference type="EMBL" id="KAK4232789.1"/>
    </source>
</evidence>
<keyword evidence="3" id="KW-1185">Reference proteome</keyword>
<proteinExistence type="predicted"/>
<protein>
    <submittedName>
        <fullName evidence="2">Ribokinase-like protein</fullName>
    </submittedName>
</protein>
<accession>A0AAN7H8U4</accession>
<dbReference type="InterPro" id="IPR029056">
    <property type="entry name" value="Ribokinase-like"/>
</dbReference>
<reference evidence="2" key="2">
    <citation type="submission" date="2023-05" db="EMBL/GenBank/DDBJ databases">
        <authorList>
            <consortium name="Lawrence Berkeley National Laboratory"/>
            <person name="Steindorff A."/>
            <person name="Hensen N."/>
            <person name="Bonometti L."/>
            <person name="Westerberg I."/>
            <person name="Brannstrom I.O."/>
            <person name="Guillou S."/>
            <person name="Cros-Aarteil S."/>
            <person name="Calhoun S."/>
            <person name="Haridas S."/>
            <person name="Kuo A."/>
            <person name="Mondo S."/>
            <person name="Pangilinan J."/>
            <person name="Riley R."/>
            <person name="Labutti K."/>
            <person name="Andreopoulos B."/>
            <person name="Lipzen A."/>
            <person name="Chen C."/>
            <person name="Yanf M."/>
            <person name="Daum C."/>
            <person name="Ng V."/>
            <person name="Clum A."/>
            <person name="Ohm R."/>
            <person name="Martin F."/>
            <person name="Silar P."/>
            <person name="Natvig D."/>
            <person name="Lalanne C."/>
            <person name="Gautier V."/>
            <person name="Ament-Velasquez S.L."/>
            <person name="Kruys A."/>
            <person name="Hutchinson M.I."/>
            <person name="Powell A.J."/>
            <person name="Barry K."/>
            <person name="Miller A.N."/>
            <person name="Grigoriev I.V."/>
            <person name="Debuchy R."/>
            <person name="Gladieux P."/>
            <person name="Thoren M.H."/>
            <person name="Johannesson H."/>
        </authorList>
    </citation>
    <scope>NUCLEOTIDE SEQUENCE</scope>
    <source>
        <strain evidence="2">CBS 532.94</strain>
    </source>
</reference>
<dbReference type="Pfam" id="PF00294">
    <property type="entry name" value="PfkB"/>
    <property type="match status" value="1"/>
</dbReference>
<comment type="caution">
    <text evidence="2">The sequence shown here is derived from an EMBL/GenBank/DDBJ whole genome shotgun (WGS) entry which is preliminary data.</text>
</comment>
<feature type="domain" description="Carbohydrate kinase PfkB" evidence="1">
    <location>
        <begin position="50"/>
        <end position="320"/>
    </location>
</feature>
<evidence type="ECO:0000259" key="1">
    <source>
        <dbReference type="Pfam" id="PF00294"/>
    </source>
</evidence>
<dbReference type="Gene3D" id="3.40.1190.20">
    <property type="match status" value="1"/>
</dbReference>
<dbReference type="AlphaFoldDB" id="A0AAN7H8U4"/>
<dbReference type="Proteomes" id="UP001303760">
    <property type="component" value="Unassembled WGS sequence"/>
</dbReference>
<dbReference type="PANTHER" id="PTHR47098">
    <property type="entry name" value="PROTEIN MAK32"/>
    <property type="match status" value="1"/>
</dbReference>
<sequence>MDSHFSQSSQNPIFVSLGMVILDEIRFTDGKVLHDVAGGSGLYSTLGARMTDTAAAHPKKVGCCVLAGADFPDSMEQAIKSWGIALTVIRDPSRLSTRGLLTYSGDSFKERTFEYTTTPLQPTPADLSGSPLLRSQAFHFLAPPELMATFAADLAALQVSAGVAAQPLMVWEPAPASCHPAKRDAHLETAKCVDIYSPNHIELLATFGSGVGPPAEEFHRKTIEEQALRILDSGVGRDGDGAVVIRCGEHGCVVVSRSYPARWFPAYHRGSESSRVVDATGAGNAFLGAFAVTFAIASDLTEAAIAGSVAASFAIEQVGLPDRSSRHGKEMWNGEEFSARVDRFRTMLETTVNGWSAGEE</sequence>
<dbReference type="EMBL" id="MU860887">
    <property type="protein sequence ID" value="KAK4232789.1"/>
    <property type="molecule type" value="Genomic_DNA"/>
</dbReference>